<proteinExistence type="inferred from homology"/>
<keyword evidence="2" id="KW-0808">Transferase</keyword>
<dbReference type="GO" id="GO:0005759">
    <property type="term" value="C:mitochondrial matrix"/>
    <property type="evidence" value="ECO:0007669"/>
    <property type="project" value="TreeGrafter"/>
</dbReference>
<dbReference type="GO" id="GO:0016279">
    <property type="term" value="F:protein-lysine N-methyltransferase activity"/>
    <property type="evidence" value="ECO:0007669"/>
    <property type="project" value="TreeGrafter"/>
</dbReference>
<comment type="similarity">
    <text evidence="3">Belongs to the methyltransferase superfamily. ETFBKMT family.</text>
</comment>
<reference evidence="9" key="2">
    <citation type="journal article" date="2007" name="PLoS Biol.">
        <title>Survey sequencing and comparative analysis of the elephant shark (Callorhinchus milii) genome.</title>
        <authorList>
            <person name="Venkatesh B."/>
            <person name="Kirkness E.F."/>
            <person name="Loh Y.H."/>
            <person name="Halpern A.L."/>
            <person name="Lee A.P."/>
            <person name="Johnson J."/>
            <person name="Dandona N."/>
            <person name="Viswanathan L.D."/>
            <person name="Tay A."/>
            <person name="Venter J.C."/>
            <person name="Strausberg R.L."/>
            <person name="Brenner S."/>
        </authorList>
    </citation>
    <scope>NUCLEOTIDE SEQUENCE [LARGE SCALE GENOMIC DNA]</scope>
</reference>
<sequence length="201" mass="21810">GAVRAGLCGRGCAGSWCDDLRFGGGLESDLRLLIENNTEVVSDHLTPERTLRLFTPHCRFCTEGADLWPFIAPYWAICWPGGPALYLLDNKEIAKGKTVLDLGSGCGASAIAASMSEAASVVANNTDPKFHLAIYLKALVEIYNTAIFPIDLMSMFASPMKPSSPIPFPAQYPLSSNLLPLQTSLCVIIFCNYIYTTRTII</sequence>
<dbReference type="Ensembl" id="ENSCMIT00000000420.1">
    <property type="protein sequence ID" value="ENSCMIP00000000383.1"/>
    <property type="gene ID" value="ENSCMIG00000000292.1"/>
</dbReference>
<evidence type="ECO:0000313" key="9">
    <source>
        <dbReference type="Proteomes" id="UP000314986"/>
    </source>
</evidence>
<reference evidence="8" key="5">
    <citation type="submission" date="2025-09" db="UniProtKB">
        <authorList>
            <consortium name="Ensembl"/>
        </authorList>
    </citation>
    <scope>IDENTIFICATION</scope>
</reference>
<reference evidence="9" key="3">
    <citation type="journal article" date="2014" name="Nature">
        <title>Elephant shark genome provides unique insights into gnathostome evolution.</title>
        <authorList>
            <consortium name="International Elephant Shark Genome Sequencing Consortium"/>
            <person name="Venkatesh B."/>
            <person name="Lee A.P."/>
            <person name="Ravi V."/>
            <person name="Maurya A.K."/>
            <person name="Lian M.M."/>
            <person name="Swann J.B."/>
            <person name="Ohta Y."/>
            <person name="Flajnik M.F."/>
            <person name="Sutoh Y."/>
            <person name="Kasahara M."/>
            <person name="Hoon S."/>
            <person name="Gangu V."/>
            <person name="Roy S.W."/>
            <person name="Irimia M."/>
            <person name="Korzh V."/>
            <person name="Kondrychyn I."/>
            <person name="Lim Z.W."/>
            <person name="Tay B.H."/>
            <person name="Tohari S."/>
            <person name="Kong K.W."/>
            <person name="Ho S."/>
            <person name="Lorente-Galdos B."/>
            <person name="Quilez J."/>
            <person name="Marques-Bonet T."/>
            <person name="Raney B.J."/>
            <person name="Ingham P.W."/>
            <person name="Tay A."/>
            <person name="Hillier L.W."/>
            <person name="Minx P."/>
            <person name="Boehm T."/>
            <person name="Wilson R.K."/>
            <person name="Brenner S."/>
            <person name="Warren W.C."/>
        </authorList>
    </citation>
    <scope>NUCLEOTIDE SEQUENCE [LARGE SCALE GENOMIC DNA]</scope>
</reference>
<dbReference type="PANTHER" id="PTHR43648">
    <property type="entry name" value="ELECTRON TRANSFER FLAVOPROTEIN BETA SUBUNIT LYSINE METHYLTRANSFERASE"/>
    <property type="match status" value="1"/>
</dbReference>
<dbReference type="PANTHER" id="PTHR43648:SF1">
    <property type="entry name" value="ELECTRON TRANSFER FLAVOPROTEIN BETA SUBUNIT LYSINE METHYLTRANSFERASE"/>
    <property type="match status" value="1"/>
</dbReference>
<accession>A0A4W3GB45</accession>
<keyword evidence="9" id="KW-1185">Reference proteome</keyword>
<name>A0A4W3GB45_CALMI</name>
<dbReference type="STRING" id="7868.ENSCMIP00000000383"/>
<dbReference type="InParanoid" id="A0A4W3GB45"/>
<dbReference type="Gene3D" id="3.40.50.150">
    <property type="entry name" value="Vaccinia Virus protein VP39"/>
    <property type="match status" value="1"/>
</dbReference>
<dbReference type="InterPro" id="IPR029063">
    <property type="entry name" value="SAM-dependent_MTases_sf"/>
</dbReference>
<dbReference type="AlphaFoldDB" id="A0A4W3GB45"/>
<dbReference type="SUPFAM" id="SSF53335">
    <property type="entry name" value="S-adenosyl-L-methionine-dependent methyltransferases"/>
    <property type="match status" value="1"/>
</dbReference>
<evidence type="ECO:0000256" key="7">
    <source>
        <dbReference type="ARBA" id="ARBA00049497"/>
    </source>
</evidence>
<protein>
    <recommendedName>
        <fullName evidence="4">Electron transfer flavoprotein beta subunit lysine methyltransferase</fullName>
    </recommendedName>
    <alternativeName>
        <fullName evidence="6">ETFB lysine methyltransferase</fullName>
    </alternativeName>
    <alternativeName>
        <fullName evidence="5">Protein N-lysine methyltransferase METTL20</fullName>
    </alternativeName>
</protein>
<dbReference type="Proteomes" id="UP000314986">
    <property type="component" value="Unassembled WGS sequence"/>
</dbReference>
<dbReference type="GeneTree" id="ENSGT01090000263247"/>
<reference evidence="8" key="4">
    <citation type="submission" date="2025-08" db="UniProtKB">
        <authorList>
            <consortium name="Ensembl"/>
        </authorList>
    </citation>
    <scope>IDENTIFICATION</scope>
</reference>
<evidence type="ECO:0000256" key="4">
    <source>
        <dbReference type="ARBA" id="ARBA00040322"/>
    </source>
</evidence>
<evidence type="ECO:0000256" key="3">
    <source>
        <dbReference type="ARBA" id="ARBA00037932"/>
    </source>
</evidence>
<keyword evidence="1" id="KW-0489">Methyltransferase</keyword>
<evidence type="ECO:0000313" key="8">
    <source>
        <dbReference type="Ensembl" id="ENSCMIP00000000383.1"/>
    </source>
</evidence>
<dbReference type="GO" id="GO:0032259">
    <property type="term" value="P:methylation"/>
    <property type="evidence" value="ECO:0007669"/>
    <property type="project" value="UniProtKB-KW"/>
</dbReference>
<organism evidence="8 9">
    <name type="scientific">Callorhinchus milii</name>
    <name type="common">Ghost shark</name>
    <dbReference type="NCBI Taxonomy" id="7868"/>
    <lineage>
        <taxon>Eukaryota</taxon>
        <taxon>Metazoa</taxon>
        <taxon>Chordata</taxon>
        <taxon>Craniata</taxon>
        <taxon>Vertebrata</taxon>
        <taxon>Chondrichthyes</taxon>
        <taxon>Holocephali</taxon>
        <taxon>Chimaeriformes</taxon>
        <taxon>Callorhinchidae</taxon>
        <taxon>Callorhinchus</taxon>
    </lineage>
</organism>
<reference evidence="9" key="1">
    <citation type="journal article" date="2006" name="Science">
        <title>Ancient noncoding elements conserved in the human genome.</title>
        <authorList>
            <person name="Venkatesh B."/>
            <person name="Kirkness E.F."/>
            <person name="Loh Y.H."/>
            <person name="Halpern A.L."/>
            <person name="Lee A.P."/>
            <person name="Johnson J."/>
            <person name="Dandona N."/>
            <person name="Viswanathan L.D."/>
            <person name="Tay A."/>
            <person name="Venter J.C."/>
            <person name="Strausberg R.L."/>
            <person name="Brenner S."/>
        </authorList>
    </citation>
    <scope>NUCLEOTIDE SEQUENCE [LARGE SCALE GENOMIC DNA]</scope>
</reference>
<evidence type="ECO:0000256" key="5">
    <source>
        <dbReference type="ARBA" id="ARBA00041867"/>
    </source>
</evidence>
<evidence type="ECO:0000256" key="1">
    <source>
        <dbReference type="ARBA" id="ARBA00022603"/>
    </source>
</evidence>
<evidence type="ECO:0000256" key="6">
    <source>
        <dbReference type="ARBA" id="ARBA00042266"/>
    </source>
</evidence>
<dbReference type="InterPro" id="IPR050078">
    <property type="entry name" value="Ribosomal_L11_MeTrfase_PrmA"/>
</dbReference>
<evidence type="ECO:0000256" key="2">
    <source>
        <dbReference type="ARBA" id="ARBA00022679"/>
    </source>
</evidence>
<comment type="catalytic activity">
    <reaction evidence="7">
        <text>L-lysyl-[protein] + 3 S-adenosyl-L-methionine = N(6),N(6),N(6)-trimethyl-L-lysyl-[protein] + 3 S-adenosyl-L-homocysteine + 3 H(+)</text>
        <dbReference type="Rhea" id="RHEA:54192"/>
        <dbReference type="Rhea" id="RHEA-COMP:9752"/>
        <dbReference type="Rhea" id="RHEA-COMP:13826"/>
        <dbReference type="ChEBI" id="CHEBI:15378"/>
        <dbReference type="ChEBI" id="CHEBI:29969"/>
        <dbReference type="ChEBI" id="CHEBI:57856"/>
        <dbReference type="ChEBI" id="CHEBI:59789"/>
        <dbReference type="ChEBI" id="CHEBI:61961"/>
    </reaction>
    <physiologicalReaction direction="left-to-right" evidence="7">
        <dbReference type="Rhea" id="RHEA:54193"/>
    </physiologicalReaction>
</comment>